<organism evidence="2 3">
    <name type="scientific">Orbilia ellipsospora</name>
    <dbReference type="NCBI Taxonomy" id="2528407"/>
    <lineage>
        <taxon>Eukaryota</taxon>
        <taxon>Fungi</taxon>
        <taxon>Dikarya</taxon>
        <taxon>Ascomycota</taxon>
        <taxon>Pezizomycotina</taxon>
        <taxon>Orbiliomycetes</taxon>
        <taxon>Orbiliales</taxon>
        <taxon>Orbiliaceae</taxon>
        <taxon>Orbilia</taxon>
    </lineage>
</organism>
<protein>
    <recommendedName>
        <fullName evidence="1">F-box domain-containing protein</fullName>
    </recommendedName>
</protein>
<dbReference type="AlphaFoldDB" id="A0AAV9WXX3"/>
<evidence type="ECO:0000259" key="1">
    <source>
        <dbReference type="Pfam" id="PF00646"/>
    </source>
</evidence>
<comment type="caution">
    <text evidence="2">The sequence shown here is derived from an EMBL/GenBank/DDBJ whole genome shotgun (WGS) entry which is preliminary data.</text>
</comment>
<dbReference type="Pfam" id="PF00646">
    <property type="entry name" value="F-box"/>
    <property type="match status" value="1"/>
</dbReference>
<dbReference type="SUPFAM" id="SSF81383">
    <property type="entry name" value="F-box domain"/>
    <property type="match status" value="1"/>
</dbReference>
<dbReference type="InterPro" id="IPR036047">
    <property type="entry name" value="F-box-like_dom_sf"/>
</dbReference>
<dbReference type="Proteomes" id="UP001365542">
    <property type="component" value="Unassembled WGS sequence"/>
</dbReference>
<sequence>MTTSSISILFLPVEIQENILSFLPDIEDQFNVSQISPVWEEIVLTAKSLRKERYEPLYSGISVNTFLKSNPKTSGLFIRIDDGVPRYMYRFRKLKEPNDGTAASKKYSTREPTLRNWEDKDITDSPFLDEPLFATQYPWFTWDDVCHPDGSVKKGNEMPIKPRMDPNPWGDREVTLFATLYIKEQSPVTGMYSRTKLDTKYPLAVEAKGATVRQAVGETVDILINRMTILNGPTSSKIVNFSAVLAEFTNKIMNVHISTTMD</sequence>
<proteinExistence type="predicted"/>
<dbReference type="InterPro" id="IPR001810">
    <property type="entry name" value="F-box_dom"/>
</dbReference>
<reference evidence="2 3" key="1">
    <citation type="submission" date="2019-10" db="EMBL/GenBank/DDBJ databases">
        <authorList>
            <person name="Palmer J.M."/>
        </authorList>
    </citation>
    <scope>NUCLEOTIDE SEQUENCE [LARGE SCALE GENOMIC DNA]</scope>
    <source>
        <strain evidence="2 3">TWF694</strain>
    </source>
</reference>
<evidence type="ECO:0000313" key="2">
    <source>
        <dbReference type="EMBL" id="KAK6529974.1"/>
    </source>
</evidence>
<feature type="domain" description="F-box" evidence="1">
    <location>
        <begin position="9"/>
        <end position="48"/>
    </location>
</feature>
<dbReference type="EMBL" id="JAVHJO010000013">
    <property type="protein sequence ID" value="KAK6529974.1"/>
    <property type="molecule type" value="Genomic_DNA"/>
</dbReference>
<name>A0AAV9WXX3_9PEZI</name>
<evidence type="ECO:0000313" key="3">
    <source>
        <dbReference type="Proteomes" id="UP001365542"/>
    </source>
</evidence>
<gene>
    <name evidence="2" type="ORF">TWF694_003349</name>
</gene>
<accession>A0AAV9WXX3</accession>
<keyword evidence="3" id="KW-1185">Reference proteome</keyword>